<evidence type="ECO:0000259" key="8">
    <source>
        <dbReference type="PROSITE" id="PS50928"/>
    </source>
</evidence>
<evidence type="ECO:0000256" key="7">
    <source>
        <dbReference type="RuleBase" id="RU363032"/>
    </source>
</evidence>
<evidence type="ECO:0000256" key="2">
    <source>
        <dbReference type="ARBA" id="ARBA00022448"/>
    </source>
</evidence>
<dbReference type="AlphaFoldDB" id="A0A9W6P7T1"/>
<evidence type="ECO:0000256" key="3">
    <source>
        <dbReference type="ARBA" id="ARBA00022475"/>
    </source>
</evidence>
<feature type="domain" description="ABC transmembrane type-1" evidence="8">
    <location>
        <begin position="77"/>
        <end position="268"/>
    </location>
</feature>
<feature type="transmembrane region" description="Helical" evidence="7">
    <location>
        <begin position="114"/>
        <end position="139"/>
    </location>
</feature>
<dbReference type="CDD" id="cd06261">
    <property type="entry name" value="TM_PBP2"/>
    <property type="match status" value="1"/>
</dbReference>
<feature type="transmembrane region" description="Helical" evidence="7">
    <location>
        <begin position="247"/>
        <end position="268"/>
    </location>
</feature>
<dbReference type="PANTHER" id="PTHR43744:SF12">
    <property type="entry name" value="ABC TRANSPORTER PERMEASE PROTEIN MG189-RELATED"/>
    <property type="match status" value="1"/>
</dbReference>
<evidence type="ECO:0000256" key="6">
    <source>
        <dbReference type="ARBA" id="ARBA00023136"/>
    </source>
</evidence>
<dbReference type="GO" id="GO:0005886">
    <property type="term" value="C:plasma membrane"/>
    <property type="evidence" value="ECO:0007669"/>
    <property type="project" value="UniProtKB-SubCell"/>
</dbReference>
<comment type="caution">
    <text evidence="9">The sequence shown here is derived from an EMBL/GenBank/DDBJ whole genome shotgun (WGS) entry which is preliminary data.</text>
</comment>
<dbReference type="InterPro" id="IPR000515">
    <property type="entry name" value="MetI-like"/>
</dbReference>
<dbReference type="GO" id="GO:0055085">
    <property type="term" value="P:transmembrane transport"/>
    <property type="evidence" value="ECO:0007669"/>
    <property type="project" value="InterPro"/>
</dbReference>
<dbReference type="Proteomes" id="UP001165092">
    <property type="component" value="Unassembled WGS sequence"/>
</dbReference>
<evidence type="ECO:0000256" key="1">
    <source>
        <dbReference type="ARBA" id="ARBA00004651"/>
    </source>
</evidence>
<keyword evidence="4 7" id="KW-0812">Transmembrane</keyword>
<keyword evidence="5 7" id="KW-1133">Transmembrane helix</keyword>
<dbReference type="Pfam" id="PF00528">
    <property type="entry name" value="BPD_transp_1"/>
    <property type="match status" value="1"/>
</dbReference>
<accession>A0A9W6P7T1</accession>
<comment type="subcellular location">
    <subcellularLocation>
        <location evidence="1 7">Cell membrane</location>
        <topology evidence="1 7">Multi-pass membrane protein</topology>
    </subcellularLocation>
</comment>
<feature type="transmembrane region" description="Helical" evidence="7">
    <location>
        <begin position="145"/>
        <end position="164"/>
    </location>
</feature>
<dbReference type="PANTHER" id="PTHR43744">
    <property type="entry name" value="ABC TRANSPORTER PERMEASE PROTEIN MG189-RELATED-RELATED"/>
    <property type="match status" value="1"/>
</dbReference>
<keyword evidence="10" id="KW-1185">Reference proteome</keyword>
<dbReference type="Gene3D" id="1.10.3720.10">
    <property type="entry name" value="MetI-like"/>
    <property type="match status" value="1"/>
</dbReference>
<keyword evidence="2 7" id="KW-0813">Transport</keyword>
<proteinExistence type="inferred from homology"/>
<evidence type="ECO:0000256" key="5">
    <source>
        <dbReference type="ARBA" id="ARBA00022989"/>
    </source>
</evidence>
<organism evidence="9 10">
    <name type="scientific">Nocardiopsis ansamitocini</name>
    <dbReference type="NCBI Taxonomy" id="1670832"/>
    <lineage>
        <taxon>Bacteria</taxon>
        <taxon>Bacillati</taxon>
        <taxon>Actinomycetota</taxon>
        <taxon>Actinomycetes</taxon>
        <taxon>Streptosporangiales</taxon>
        <taxon>Nocardiopsidaceae</taxon>
        <taxon>Nocardiopsis</taxon>
    </lineage>
</organism>
<keyword evidence="3" id="KW-1003">Cell membrane</keyword>
<gene>
    <name evidence="9" type="ORF">Nans01_29430</name>
</gene>
<comment type="similarity">
    <text evidence="7">Belongs to the binding-protein-dependent transport system permease family.</text>
</comment>
<reference evidence="9" key="1">
    <citation type="submission" date="2023-02" db="EMBL/GenBank/DDBJ databases">
        <title>Nocardiopsis ansamitocini NBRC 112285.</title>
        <authorList>
            <person name="Ichikawa N."/>
            <person name="Sato H."/>
            <person name="Tonouchi N."/>
        </authorList>
    </citation>
    <scope>NUCLEOTIDE SEQUENCE</scope>
    <source>
        <strain evidence="9">NBRC 112285</strain>
    </source>
</reference>
<feature type="transmembrane region" description="Helical" evidence="7">
    <location>
        <begin position="73"/>
        <end position="102"/>
    </location>
</feature>
<protein>
    <submittedName>
        <fullName evidence="9">ABC transporter permease</fullName>
    </submittedName>
</protein>
<evidence type="ECO:0000313" key="10">
    <source>
        <dbReference type="Proteomes" id="UP001165092"/>
    </source>
</evidence>
<dbReference type="PROSITE" id="PS50928">
    <property type="entry name" value="ABC_TM1"/>
    <property type="match status" value="1"/>
</dbReference>
<dbReference type="RefSeq" id="WP_285760062.1">
    <property type="nucleotide sequence ID" value="NZ_BSQG01000004.1"/>
</dbReference>
<evidence type="ECO:0000256" key="4">
    <source>
        <dbReference type="ARBA" id="ARBA00022692"/>
    </source>
</evidence>
<keyword evidence="6 7" id="KW-0472">Membrane</keyword>
<name>A0A9W6P7T1_9ACTN</name>
<evidence type="ECO:0000313" key="9">
    <source>
        <dbReference type="EMBL" id="GLU48592.1"/>
    </source>
</evidence>
<dbReference type="SUPFAM" id="SSF161098">
    <property type="entry name" value="MetI-like"/>
    <property type="match status" value="1"/>
</dbReference>
<dbReference type="InterPro" id="IPR035906">
    <property type="entry name" value="MetI-like_sf"/>
</dbReference>
<sequence>MNRSSAPPAPRRARANPLAGLGAALWLLVVAVPLYAMLVATLRSRPEYAQANPLTPPTRPTVDNYVRAIENGFLGFVLNTVLITAGVVVLVVFLSATVGYALVRSRTRFSSGVFRLFLLGLAIPAQAVIIPVLLIINQLGLNDTLLAVILPTAAFALPVCVLILTGSMRDISEELYEAMALDGAGQLRAFVQLVLPLSRSGLATVAVYAALQAWNGFLFPLILITSPEKRPITLGLYEFQGQYGTDIPGLLSAVVLSAIPILLLYLVARRSLVNGLMGVGGK</sequence>
<dbReference type="EMBL" id="BSQG01000004">
    <property type="protein sequence ID" value="GLU48592.1"/>
    <property type="molecule type" value="Genomic_DNA"/>
</dbReference>